<dbReference type="SFLD" id="SFLDG01126">
    <property type="entry name" value="C1.2:_Nucleotidase_Like"/>
    <property type="match status" value="1"/>
</dbReference>
<name>A0A2W5EK80_9SPHI</name>
<dbReference type="Gene3D" id="1.10.40.40">
    <property type="entry name" value="Deoxyribonucleotidase, domain 2"/>
    <property type="match status" value="1"/>
</dbReference>
<dbReference type="Pfam" id="PF06941">
    <property type="entry name" value="NT5C"/>
    <property type="match status" value="1"/>
</dbReference>
<sequence>MERIILDMDNVMAEINPQYVNYFKKVYGEDLVIDELIDHQKNGTFPDYSRLHKLLEQPRFFRELPVMADAKEVVENLNNRYELFIVSAAMEYPQSLNEKLDWLEEHFPFIKSKQIAFTGSKKFVCGDIMIDDKVSNLDHFNGRKLLFSHPNNLKYTGVQYTRVDNWKEVSKVLL</sequence>
<dbReference type="InterPro" id="IPR023214">
    <property type="entry name" value="HAD_sf"/>
</dbReference>
<accession>A0A2W5EK80</accession>
<dbReference type="SFLD" id="SFLDG01146">
    <property type="entry name" value="C1.2.2"/>
    <property type="match status" value="1"/>
</dbReference>
<dbReference type="EMBL" id="QFOI01000311">
    <property type="protein sequence ID" value="PZP44501.1"/>
    <property type="molecule type" value="Genomic_DNA"/>
</dbReference>
<feature type="active site" description="Nucleophile" evidence="2">
    <location>
        <position position="7"/>
    </location>
</feature>
<evidence type="ECO:0000256" key="1">
    <source>
        <dbReference type="ARBA" id="ARBA00009589"/>
    </source>
</evidence>
<proteinExistence type="inferred from homology"/>
<gene>
    <name evidence="3" type="ORF">DI598_14400</name>
</gene>
<dbReference type="SUPFAM" id="SSF56784">
    <property type="entry name" value="HAD-like"/>
    <property type="match status" value="1"/>
</dbReference>
<evidence type="ECO:0000256" key="2">
    <source>
        <dbReference type="PIRSR" id="PIRSR610708-1"/>
    </source>
</evidence>
<dbReference type="PANTHER" id="PTHR16504:SF4">
    <property type="entry name" value="5'(3')-DEOXYRIBONUCLEOTIDASE"/>
    <property type="match status" value="1"/>
</dbReference>
<dbReference type="Proteomes" id="UP000249645">
    <property type="component" value="Unassembled WGS sequence"/>
</dbReference>
<protein>
    <submittedName>
        <fullName evidence="3">5'(3')-deoxyribonucleotidase</fullName>
    </submittedName>
</protein>
<evidence type="ECO:0000313" key="4">
    <source>
        <dbReference type="Proteomes" id="UP000249645"/>
    </source>
</evidence>
<dbReference type="Gene3D" id="3.40.50.1000">
    <property type="entry name" value="HAD superfamily/HAD-like"/>
    <property type="match status" value="1"/>
</dbReference>
<dbReference type="InterPro" id="IPR010708">
    <property type="entry name" value="5'(3')-deoxyribonucleotidase"/>
</dbReference>
<feature type="active site" description="Proton donor" evidence="2">
    <location>
        <position position="9"/>
    </location>
</feature>
<dbReference type="InterPro" id="IPR036412">
    <property type="entry name" value="HAD-like_sf"/>
</dbReference>
<reference evidence="3 4" key="1">
    <citation type="submission" date="2017-11" db="EMBL/GenBank/DDBJ databases">
        <title>Infants hospitalized years apart are colonized by the same room-sourced microbial strains.</title>
        <authorList>
            <person name="Brooks B."/>
            <person name="Olm M.R."/>
            <person name="Firek B.A."/>
            <person name="Baker R."/>
            <person name="Thomas B.C."/>
            <person name="Morowitz M.J."/>
            <person name="Banfield J.F."/>
        </authorList>
    </citation>
    <scope>NUCLEOTIDE SEQUENCE [LARGE SCALE GENOMIC DNA]</scope>
    <source>
        <strain evidence="3">S2_009_000_R2_76</strain>
    </source>
</reference>
<evidence type="ECO:0000313" key="3">
    <source>
        <dbReference type="EMBL" id="PZP44501.1"/>
    </source>
</evidence>
<organism evidence="3 4">
    <name type="scientific">Pseudopedobacter saltans</name>
    <dbReference type="NCBI Taxonomy" id="151895"/>
    <lineage>
        <taxon>Bacteria</taxon>
        <taxon>Pseudomonadati</taxon>
        <taxon>Bacteroidota</taxon>
        <taxon>Sphingobacteriia</taxon>
        <taxon>Sphingobacteriales</taxon>
        <taxon>Sphingobacteriaceae</taxon>
        <taxon>Pseudopedobacter</taxon>
    </lineage>
</organism>
<dbReference type="AlphaFoldDB" id="A0A2W5EK80"/>
<dbReference type="GO" id="GO:0008253">
    <property type="term" value="F:5'-nucleotidase activity"/>
    <property type="evidence" value="ECO:0007669"/>
    <property type="project" value="InterPro"/>
</dbReference>
<comment type="similarity">
    <text evidence="1">Belongs to the 5'(3')-deoxyribonucleotidase family.</text>
</comment>
<comment type="caution">
    <text evidence="3">The sequence shown here is derived from an EMBL/GenBank/DDBJ whole genome shotgun (WGS) entry which is preliminary data.</text>
</comment>
<dbReference type="PANTHER" id="PTHR16504">
    <property type="entry name" value="5'(3')-DEOXYRIBONUCLEOTIDASE"/>
    <property type="match status" value="1"/>
</dbReference>
<dbReference type="SFLD" id="SFLDS00003">
    <property type="entry name" value="Haloacid_Dehalogenase"/>
    <property type="match status" value="1"/>
</dbReference>
<dbReference type="GO" id="GO:0009223">
    <property type="term" value="P:pyrimidine deoxyribonucleotide catabolic process"/>
    <property type="evidence" value="ECO:0007669"/>
    <property type="project" value="TreeGrafter"/>
</dbReference>